<dbReference type="InterPro" id="IPR053779">
    <property type="entry name" value="GlpR"/>
</dbReference>
<keyword evidence="4" id="KW-1185">Reference proteome</keyword>
<evidence type="ECO:0000313" key="4">
    <source>
        <dbReference type="Proteomes" id="UP000185478"/>
    </source>
</evidence>
<name>A0A1L7CEV9_9CORY</name>
<evidence type="ECO:0008006" key="5">
    <source>
        <dbReference type="Google" id="ProtNLM"/>
    </source>
</evidence>
<protein>
    <recommendedName>
        <fullName evidence="5">Transmembrane protein</fullName>
    </recommendedName>
</protein>
<feature type="region of interest" description="Disordered" evidence="1">
    <location>
        <begin position="101"/>
        <end position="168"/>
    </location>
</feature>
<dbReference type="Proteomes" id="UP000185478">
    <property type="component" value="Chromosome"/>
</dbReference>
<keyword evidence="2" id="KW-1133">Transmembrane helix</keyword>
<keyword evidence="2" id="KW-0812">Transmembrane</keyword>
<evidence type="ECO:0000256" key="2">
    <source>
        <dbReference type="SAM" id="Phobius"/>
    </source>
</evidence>
<evidence type="ECO:0000256" key="1">
    <source>
        <dbReference type="SAM" id="MobiDB-lite"/>
    </source>
</evidence>
<evidence type="ECO:0000313" key="3">
    <source>
        <dbReference type="EMBL" id="APT84354.1"/>
    </source>
</evidence>
<dbReference type="STRING" id="1431546.CAQU_03905"/>
<feature type="transmembrane region" description="Helical" evidence="2">
    <location>
        <begin position="269"/>
        <end position="302"/>
    </location>
</feature>
<reference evidence="3 4" key="1">
    <citation type="submission" date="2014-08" db="EMBL/GenBank/DDBJ databases">
        <title>Complete genome sequence of Corynebacterium aquilae S-613T(T) (=DSM 44791(T)), isolated from the choana of a healthy golden eagle.</title>
        <authorList>
            <person name="Ruckert C."/>
            <person name="Albersmeier A."/>
            <person name="Winkler A."/>
            <person name="Kalinowski J."/>
        </authorList>
    </citation>
    <scope>NUCLEOTIDE SEQUENCE [LARGE SCALE GENOMIC DNA]</scope>
    <source>
        <strain evidence="3 4">S-613</strain>
    </source>
</reference>
<dbReference type="EMBL" id="CP009245">
    <property type="protein sequence ID" value="APT84354.1"/>
    <property type="molecule type" value="Genomic_DNA"/>
</dbReference>
<dbReference type="NCBIfam" id="NF045516">
    <property type="entry name" value="GlpR"/>
    <property type="match status" value="1"/>
</dbReference>
<sequence>MGVALLIVLWLFVLAPIFVRNQKPIRKTTEAFDQTRVVVAGGQEPTRPRRPRLLPTDVHVSREENSEAEDVEEHDIIIDDDFTPRRNDDVNALQVLDGAIEEPVEAKATSTTEASDAETEREAEAAAEAETETAGEVALAPAENTPEERETTPAHTAADADEDGEELASVSTLYADAEDAIDIDDSYLSPADLLHPEADYEDYPDASEYSQPAADPEVPAAATQLRDEDLELTDEDYAFAQSRRSRTAYNPEREAEKWAKLAQRRQRTLIGFGVAVVLSFLVAVLVGSFAWVLPVLAIGFSIAYMVALRNQVVVERQLRAQRIARLRRQRLGVRTAGDNSHVPDRLRSPGAIVLEADDDCPDFDELDVMYTGLHIEEELPVSHDRHAV</sequence>
<proteinExistence type="predicted"/>
<accession>A0A1L7CEV9</accession>
<organism evidence="3 4">
    <name type="scientific">Corynebacterium aquilae DSM 44791</name>
    <dbReference type="NCBI Taxonomy" id="1431546"/>
    <lineage>
        <taxon>Bacteria</taxon>
        <taxon>Bacillati</taxon>
        <taxon>Actinomycetota</taxon>
        <taxon>Actinomycetes</taxon>
        <taxon>Mycobacteriales</taxon>
        <taxon>Corynebacteriaceae</taxon>
        <taxon>Corynebacterium</taxon>
    </lineage>
</organism>
<dbReference type="KEGG" id="caqu:CAQU_03905"/>
<dbReference type="AlphaFoldDB" id="A0A1L7CEV9"/>
<keyword evidence="2" id="KW-0472">Membrane</keyword>
<gene>
    <name evidence="3" type="ORF">CAQU_03905</name>
</gene>